<dbReference type="EMBL" id="PKPP01008146">
    <property type="protein sequence ID" value="PWA51479.1"/>
    <property type="molecule type" value="Genomic_DNA"/>
</dbReference>
<sequence>MSTSNSNHSDPLSQPAVFQNPLYLHPSDGPGPLTVQEKLVGSQNYRAWRRAIEIDLSTKRKLGFVKGTVSRSLTDENMAELWDTCNNTVICWILGSMKKDTYAITQSGTSVIEYYTKMKSIWEELDSMNTLPVLSVITPEIATFLSVLNKQKEEHRLFQFLNGLDEQYNNQTNKFAICGFKWHPPERCWEKVGYPSWHPKYKQSKSRDAQNRPPQRTVAHVETGNISFTPQQFKQLMKTFQQLKSGTDVCDDFEHTFAAGIACINSQIELLELIEGWIYDTVQVTT</sequence>
<protein>
    <recommendedName>
        <fullName evidence="1">Retrotransposon Copia-like N-terminal domain-containing protein</fullName>
    </recommendedName>
</protein>
<accession>A0A2U1LR65</accession>
<comment type="caution">
    <text evidence="2">The sequence shown here is derived from an EMBL/GenBank/DDBJ whole genome shotgun (WGS) entry which is preliminary data.</text>
</comment>
<evidence type="ECO:0000313" key="2">
    <source>
        <dbReference type="EMBL" id="PWA51479.1"/>
    </source>
</evidence>
<dbReference type="AlphaFoldDB" id="A0A2U1LR65"/>
<organism evidence="2 3">
    <name type="scientific">Artemisia annua</name>
    <name type="common">Sweet wormwood</name>
    <dbReference type="NCBI Taxonomy" id="35608"/>
    <lineage>
        <taxon>Eukaryota</taxon>
        <taxon>Viridiplantae</taxon>
        <taxon>Streptophyta</taxon>
        <taxon>Embryophyta</taxon>
        <taxon>Tracheophyta</taxon>
        <taxon>Spermatophyta</taxon>
        <taxon>Magnoliopsida</taxon>
        <taxon>eudicotyledons</taxon>
        <taxon>Gunneridae</taxon>
        <taxon>Pentapetalae</taxon>
        <taxon>asterids</taxon>
        <taxon>campanulids</taxon>
        <taxon>Asterales</taxon>
        <taxon>Asteraceae</taxon>
        <taxon>Asteroideae</taxon>
        <taxon>Anthemideae</taxon>
        <taxon>Artemisiinae</taxon>
        <taxon>Artemisia</taxon>
    </lineage>
</organism>
<evidence type="ECO:0000313" key="3">
    <source>
        <dbReference type="Proteomes" id="UP000245207"/>
    </source>
</evidence>
<gene>
    <name evidence="2" type="ORF">CTI12_AA459890</name>
</gene>
<keyword evidence="3" id="KW-1185">Reference proteome</keyword>
<dbReference type="PANTHER" id="PTHR37610:SF6">
    <property type="entry name" value="GAG-POLYPEPTIDE OF LTR COPIA-TYPE-RELATED"/>
    <property type="match status" value="1"/>
</dbReference>
<proteinExistence type="predicted"/>
<feature type="domain" description="Retrotransposon Copia-like N-terminal" evidence="1">
    <location>
        <begin position="25"/>
        <end position="70"/>
    </location>
</feature>
<dbReference type="PANTHER" id="PTHR37610">
    <property type="entry name" value="CCHC-TYPE DOMAIN-CONTAINING PROTEIN"/>
    <property type="match status" value="1"/>
</dbReference>
<reference evidence="2 3" key="1">
    <citation type="journal article" date="2018" name="Mol. Plant">
        <title>The genome of Artemisia annua provides insight into the evolution of Asteraceae family and artemisinin biosynthesis.</title>
        <authorList>
            <person name="Shen Q."/>
            <person name="Zhang L."/>
            <person name="Liao Z."/>
            <person name="Wang S."/>
            <person name="Yan T."/>
            <person name="Shi P."/>
            <person name="Liu M."/>
            <person name="Fu X."/>
            <person name="Pan Q."/>
            <person name="Wang Y."/>
            <person name="Lv Z."/>
            <person name="Lu X."/>
            <person name="Zhang F."/>
            <person name="Jiang W."/>
            <person name="Ma Y."/>
            <person name="Chen M."/>
            <person name="Hao X."/>
            <person name="Li L."/>
            <person name="Tang Y."/>
            <person name="Lv G."/>
            <person name="Zhou Y."/>
            <person name="Sun X."/>
            <person name="Brodelius P.E."/>
            <person name="Rose J.K.C."/>
            <person name="Tang K."/>
        </authorList>
    </citation>
    <scope>NUCLEOTIDE SEQUENCE [LARGE SCALE GENOMIC DNA]</scope>
    <source>
        <strain evidence="3">cv. Huhao1</strain>
        <tissue evidence="2">Leaf</tissue>
    </source>
</reference>
<dbReference type="Proteomes" id="UP000245207">
    <property type="component" value="Unassembled WGS sequence"/>
</dbReference>
<evidence type="ECO:0000259" key="1">
    <source>
        <dbReference type="Pfam" id="PF14244"/>
    </source>
</evidence>
<dbReference type="Pfam" id="PF14244">
    <property type="entry name" value="Retrotran_gag_3"/>
    <property type="match status" value="1"/>
</dbReference>
<dbReference type="OrthoDB" id="5544992at2759"/>
<dbReference type="InterPro" id="IPR029472">
    <property type="entry name" value="Copia-like_N"/>
</dbReference>
<name>A0A2U1LR65_ARTAN</name>